<gene>
    <name evidence="1" type="ORF">LCGC14_2175610</name>
</gene>
<reference evidence="1" key="1">
    <citation type="journal article" date="2015" name="Nature">
        <title>Complex archaea that bridge the gap between prokaryotes and eukaryotes.</title>
        <authorList>
            <person name="Spang A."/>
            <person name="Saw J.H."/>
            <person name="Jorgensen S.L."/>
            <person name="Zaremba-Niedzwiedzka K."/>
            <person name="Martijn J."/>
            <person name="Lind A.E."/>
            <person name="van Eijk R."/>
            <person name="Schleper C."/>
            <person name="Guy L."/>
            <person name="Ettema T.J."/>
        </authorList>
    </citation>
    <scope>NUCLEOTIDE SEQUENCE</scope>
</reference>
<proteinExistence type="predicted"/>
<evidence type="ECO:0008006" key="2">
    <source>
        <dbReference type="Google" id="ProtNLM"/>
    </source>
</evidence>
<dbReference type="AlphaFoldDB" id="A0A0F9DNP3"/>
<protein>
    <recommendedName>
        <fullName evidence="2">Glycosyltransferase subfamily 4-like N-terminal domain-containing protein</fullName>
    </recommendedName>
</protein>
<dbReference type="EMBL" id="LAZR01028189">
    <property type="protein sequence ID" value="KKL63383.1"/>
    <property type="molecule type" value="Genomic_DNA"/>
</dbReference>
<accession>A0A0F9DNP3</accession>
<name>A0A0F9DNP3_9ZZZZ</name>
<feature type="non-terminal residue" evidence="1">
    <location>
        <position position="104"/>
    </location>
</feature>
<comment type="caution">
    <text evidence="1">The sequence shown here is derived from an EMBL/GenBank/DDBJ whole genome shotgun (WGS) entry which is preliminary data.</text>
</comment>
<sequence length="104" mass="11797">MKPTIGLLTTLYQFSSSYSLCSVIQSQLVALVKNGYKTVLFVHDNFEDNSKVPKGVEIRKIVPRFLLIDYSSGQEPSEDLENQAKKAYEAIAEHSKDIDIMFEH</sequence>
<organism evidence="1">
    <name type="scientific">marine sediment metagenome</name>
    <dbReference type="NCBI Taxonomy" id="412755"/>
    <lineage>
        <taxon>unclassified sequences</taxon>
        <taxon>metagenomes</taxon>
        <taxon>ecological metagenomes</taxon>
    </lineage>
</organism>
<evidence type="ECO:0000313" key="1">
    <source>
        <dbReference type="EMBL" id="KKL63383.1"/>
    </source>
</evidence>